<feature type="non-terminal residue" evidence="7">
    <location>
        <position position="1"/>
    </location>
</feature>
<organism evidence="7 8">
    <name type="scientific">Colletotrichum tofieldiae</name>
    <dbReference type="NCBI Taxonomy" id="708197"/>
    <lineage>
        <taxon>Eukaryota</taxon>
        <taxon>Fungi</taxon>
        <taxon>Dikarya</taxon>
        <taxon>Ascomycota</taxon>
        <taxon>Pezizomycotina</taxon>
        <taxon>Sordariomycetes</taxon>
        <taxon>Hypocreomycetidae</taxon>
        <taxon>Glomerellales</taxon>
        <taxon>Glomerellaceae</taxon>
        <taxon>Colletotrichum</taxon>
        <taxon>Colletotrichum spaethianum species complex</taxon>
    </lineage>
</organism>
<evidence type="ECO:0000259" key="6">
    <source>
        <dbReference type="SMART" id="SM00906"/>
    </source>
</evidence>
<evidence type="ECO:0000256" key="5">
    <source>
        <dbReference type="ARBA" id="ARBA00023242"/>
    </source>
</evidence>
<dbReference type="Pfam" id="PF04082">
    <property type="entry name" value="Fungal_trans"/>
    <property type="match status" value="1"/>
</dbReference>
<dbReference type="PANTHER" id="PTHR47540:SF6">
    <property type="entry name" value="ZN(II)2CYS6 TRANSCRIPTION FACTOR (EUROFUNG)"/>
    <property type="match status" value="1"/>
</dbReference>
<gene>
    <name evidence="7" type="ORF">CT0861_11452</name>
</gene>
<keyword evidence="4" id="KW-0804">Transcription</keyword>
<keyword evidence="8" id="KW-1185">Reference proteome</keyword>
<evidence type="ECO:0000256" key="3">
    <source>
        <dbReference type="ARBA" id="ARBA00023125"/>
    </source>
</evidence>
<dbReference type="InterPro" id="IPR007219">
    <property type="entry name" value="XnlR_reg_dom"/>
</dbReference>
<dbReference type="SMART" id="SM00906">
    <property type="entry name" value="Fungal_trans"/>
    <property type="match status" value="1"/>
</dbReference>
<sequence>LHSTTIKNTHQNKRNWIWLAPSSTWSFTARLTLMMAENLQLETPFNAPSFLNYEVYTIKWRASNADDQPDISGFPSIDHALYLFDTVKFHLGQNYQFIDEETFTSNLEDFYYGIASEKAAESRLWFVQFLLVLSFGQDFLSRSKTSKEQPGSKFFTRAMSLLPEPTSPWKDSLIAIEVLSLTGLFLYSIYQRESTQLYISQAIRIAQLEGLHTQLPEETLGIKAVACCNLWWTLYMMDRHFSCSVGVPMNTHDTDITTLLDSPSICSQCDATLGLQVKLSHLLATIVTTVYKSEKTPLGEFLESTRSILRTLAGHAQEIERITRFKLQNSVDAVPKDTRGITLLYHQRNAENIPAPLITLIWTGIKSAMKTLQILSSEDSLLEVFLPFELAYAYGAAIHLTIVSAIYPFASDIDLSTQRQQANSILDDMIHKGSSVAEFVHLESLFEEFTRCVSDKDFQQRETLVSIGANNELSVTDDVTNELELTSMTTLGKTQALNGPFSETPDNTEFLQNIGISSEDFLSVVEQIDSWDELTF</sequence>
<evidence type="ECO:0000256" key="1">
    <source>
        <dbReference type="ARBA" id="ARBA00004123"/>
    </source>
</evidence>
<dbReference type="AlphaFoldDB" id="A0A166MEF8"/>
<comment type="caution">
    <text evidence="7">The sequence shown here is derived from an EMBL/GenBank/DDBJ whole genome shotgun (WGS) entry which is preliminary data.</text>
</comment>
<proteinExistence type="predicted"/>
<dbReference type="GO" id="GO:0008270">
    <property type="term" value="F:zinc ion binding"/>
    <property type="evidence" value="ECO:0007669"/>
    <property type="project" value="InterPro"/>
</dbReference>
<name>A0A166MEF8_9PEZI</name>
<keyword evidence="3" id="KW-0238">DNA-binding</keyword>
<dbReference type="GO" id="GO:0005634">
    <property type="term" value="C:nucleus"/>
    <property type="evidence" value="ECO:0007669"/>
    <property type="project" value="UniProtKB-SubCell"/>
</dbReference>
<dbReference type="EMBL" id="LFIV01000270">
    <property type="protein sequence ID" value="KZL64578.1"/>
    <property type="molecule type" value="Genomic_DNA"/>
</dbReference>
<dbReference type="InterPro" id="IPR051711">
    <property type="entry name" value="Stress_Response_Reg"/>
</dbReference>
<feature type="non-terminal residue" evidence="7">
    <location>
        <position position="536"/>
    </location>
</feature>
<accession>A0A166MEF8</accession>
<evidence type="ECO:0000256" key="4">
    <source>
        <dbReference type="ARBA" id="ARBA00023163"/>
    </source>
</evidence>
<comment type="subcellular location">
    <subcellularLocation>
        <location evidence="1">Nucleus</location>
    </subcellularLocation>
</comment>
<evidence type="ECO:0000313" key="7">
    <source>
        <dbReference type="EMBL" id="KZL64578.1"/>
    </source>
</evidence>
<dbReference type="GO" id="GO:0043565">
    <property type="term" value="F:sequence-specific DNA binding"/>
    <property type="evidence" value="ECO:0007669"/>
    <property type="project" value="TreeGrafter"/>
</dbReference>
<keyword evidence="5" id="KW-0539">Nucleus</keyword>
<protein>
    <submittedName>
        <fullName evidence="7">Zn(II)2Cys6 transcription factor</fullName>
    </submittedName>
</protein>
<evidence type="ECO:0000256" key="2">
    <source>
        <dbReference type="ARBA" id="ARBA00023015"/>
    </source>
</evidence>
<dbReference type="STRING" id="708197.A0A166MEF8"/>
<dbReference type="CDD" id="cd12148">
    <property type="entry name" value="fungal_TF_MHR"/>
    <property type="match status" value="1"/>
</dbReference>
<reference evidence="7 8" key="1">
    <citation type="submission" date="2015-06" db="EMBL/GenBank/DDBJ databases">
        <title>Survival trade-offs in plant roots during colonization by closely related pathogenic and mutualistic fungi.</title>
        <authorList>
            <person name="Hacquard S."/>
            <person name="Kracher B."/>
            <person name="Hiruma K."/>
            <person name="Weinman A."/>
            <person name="Muench P."/>
            <person name="Garrido Oter R."/>
            <person name="Ver Loren van Themaat E."/>
            <person name="Dallerey J.-F."/>
            <person name="Damm U."/>
            <person name="Henrissat B."/>
            <person name="Lespinet O."/>
            <person name="Thon M."/>
            <person name="Kemen E."/>
            <person name="McHardy A.C."/>
            <person name="Schulze-Lefert P."/>
            <person name="O'Connell R.J."/>
        </authorList>
    </citation>
    <scope>NUCLEOTIDE SEQUENCE [LARGE SCALE GENOMIC DNA]</scope>
    <source>
        <strain evidence="7 8">0861</strain>
    </source>
</reference>
<keyword evidence="2" id="KW-0805">Transcription regulation</keyword>
<dbReference type="Proteomes" id="UP000076552">
    <property type="component" value="Unassembled WGS sequence"/>
</dbReference>
<dbReference type="PANTHER" id="PTHR47540">
    <property type="entry name" value="THIAMINE REPRESSIBLE GENES REGULATORY PROTEIN THI5"/>
    <property type="match status" value="1"/>
</dbReference>
<feature type="domain" description="Xylanolytic transcriptional activator regulatory" evidence="6">
    <location>
        <begin position="195"/>
        <end position="267"/>
    </location>
</feature>
<dbReference type="GO" id="GO:0045944">
    <property type="term" value="P:positive regulation of transcription by RNA polymerase II"/>
    <property type="evidence" value="ECO:0007669"/>
    <property type="project" value="TreeGrafter"/>
</dbReference>
<dbReference type="GO" id="GO:0006351">
    <property type="term" value="P:DNA-templated transcription"/>
    <property type="evidence" value="ECO:0007669"/>
    <property type="project" value="InterPro"/>
</dbReference>
<evidence type="ECO:0000313" key="8">
    <source>
        <dbReference type="Proteomes" id="UP000076552"/>
    </source>
</evidence>